<dbReference type="AlphaFoldDB" id="A0AAN6U3C3"/>
<dbReference type="GO" id="GO:0046872">
    <property type="term" value="F:metal ion binding"/>
    <property type="evidence" value="ECO:0007669"/>
    <property type="project" value="UniProtKB-KW"/>
</dbReference>
<sequence>MMLRHTTLPPFIHPRLLFSPIADNDDDLEPLHNCISLMHMLNSRVAGSRKLFWRNVRMECERFCAENSTWNRWKWLAALQALCVYLILRLDEGQTEHNNFDYLMVAAVAAISSHLNTPEMTPSSNGRELTWKDWIFEESRRRLCVIYQILNLLVFFEPANMCSLHESQLLLAPLPAKRPLWEAADEASWRAESEKDAEAQVDFGLATSGELVKLQNGLLVDCHAPMEVARPGDAGGSSAWSAARWDEWSAGMDGFGGLVMLAASMLG</sequence>
<keyword evidence="7" id="KW-1185">Reference proteome</keyword>
<keyword evidence="3" id="KW-0805">Transcription regulation</keyword>
<reference evidence="6" key="2">
    <citation type="submission" date="2023-05" db="EMBL/GenBank/DDBJ databases">
        <authorList>
            <consortium name="Lawrence Berkeley National Laboratory"/>
            <person name="Steindorff A."/>
            <person name="Hensen N."/>
            <person name="Bonometti L."/>
            <person name="Westerberg I."/>
            <person name="Brannstrom I.O."/>
            <person name="Guillou S."/>
            <person name="Cros-Aarteil S."/>
            <person name="Calhoun S."/>
            <person name="Haridas S."/>
            <person name="Kuo A."/>
            <person name="Mondo S."/>
            <person name="Pangilinan J."/>
            <person name="Riley R."/>
            <person name="Labutti K."/>
            <person name="Andreopoulos B."/>
            <person name="Lipzen A."/>
            <person name="Chen C."/>
            <person name="Yanf M."/>
            <person name="Daum C."/>
            <person name="Ng V."/>
            <person name="Clum A."/>
            <person name="Ohm R."/>
            <person name="Martin F."/>
            <person name="Silar P."/>
            <person name="Natvig D."/>
            <person name="Lalanne C."/>
            <person name="Gautier V."/>
            <person name="Ament-Velasquez S.L."/>
            <person name="Kruys A."/>
            <person name="Hutchinson M.I."/>
            <person name="Powell A.J."/>
            <person name="Barry K."/>
            <person name="Miller A.N."/>
            <person name="Grigoriev I.V."/>
            <person name="Debuchy R."/>
            <person name="Gladieux P."/>
            <person name="Thoren M.H."/>
            <person name="Johannesson H."/>
        </authorList>
    </citation>
    <scope>NUCLEOTIDE SEQUENCE</scope>
    <source>
        <strain evidence="6">CBS 731.68</strain>
    </source>
</reference>
<evidence type="ECO:0000256" key="5">
    <source>
        <dbReference type="ARBA" id="ARBA00023242"/>
    </source>
</evidence>
<evidence type="ECO:0000256" key="3">
    <source>
        <dbReference type="ARBA" id="ARBA00023015"/>
    </source>
</evidence>
<dbReference type="EMBL" id="MU853225">
    <property type="protein sequence ID" value="KAK4125685.1"/>
    <property type="molecule type" value="Genomic_DNA"/>
</dbReference>
<dbReference type="PANTHER" id="PTHR47660">
    <property type="entry name" value="TRANSCRIPTION FACTOR WITH C2H2 AND ZN(2)-CYS(6) DNA BINDING DOMAIN (EUROFUNG)-RELATED-RELATED"/>
    <property type="match status" value="1"/>
</dbReference>
<keyword evidence="1" id="KW-0479">Metal-binding</keyword>
<reference evidence="6" key="1">
    <citation type="journal article" date="2023" name="Mol. Phylogenet. Evol.">
        <title>Genome-scale phylogeny and comparative genomics of the fungal order Sordariales.</title>
        <authorList>
            <person name="Hensen N."/>
            <person name="Bonometti L."/>
            <person name="Westerberg I."/>
            <person name="Brannstrom I.O."/>
            <person name="Guillou S."/>
            <person name="Cros-Aarteil S."/>
            <person name="Calhoun S."/>
            <person name="Haridas S."/>
            <person name="Kuo A."/>
            <person name="Mondo S."/>
            <person name="Pangilinan J."/>
            <person name="Riley R."/>
            <person name="LaButti K."/>
            <person name="Andreopoulos B."/>
            <person name="Lipzen A."/>
            <person name="Chen C."/>
            <person name="Yan M."/>
            <person name="Daum C."/>
            <person name="Ng V."/>
            <person name="Clum A."/>
            <person name="Steindorff A."/>
            <person name="Ohm R.A."/>
            <person name="Martin F."/>
            <person name="Silar P."/>
            <person name="Natvig D.O."/>
            <person name="Lalanne C."/>
            <person name="Gautier V."/>
            <person name="Ament-Velasquez S.L."/>
            <person name="Kruys A."/>
            <person name="Hutchinson M.I."/>
            <person name="Powell A.J."/>
            <person name="Barry K."/>
            <person name="Miller A.N."/>
            <person name="Grigoriev I.V."/>
            <person name="Debuchy R."/>
            <person name="Gladieux P."/>
            <person name="Hiltunen Thoren M."/>
            <person name="Johannesson H."/>
        </authorList>
    </citation>
    <scope>NUCLEOTIDE SEQUENCE</scope>
    <source>
        <strain evidence="6">CBS 731.68</strain>
    </source>
</reference>
<evidence type="ECO:0000256" key="2">
    <source>
        <dbReference type="ARBA" id="ARBA00022833"/>
    </source>
</evidence>
<evidence type="ECO:0000256" key="4">
    <source>
        <dbReference type="ARBA" id="ARBA00023163"/>
    </source>
</evidence>
<dbReference type="PANTHER" id="PTHR47660:SF3">
    <property type="entry name" value="FINGER DOMAIN PROTEIN, PUTATIVE (AFU_ORTHOLOGUE AFUA_4G03310)-RELATED"/>
    <property type="match status" value="1"/>
</dbReference>
<gene>
    <name evidence="6" type="ORF">N657DRAFT_568401</name>
</gene>
<accession>A0AAN6U3C3</accession>
<name>A0AAN6U3C3_9PEZI</name>
<proteinExistence type="predicted"/>
<organism evidence="6 7">
    <name type="scientific">Parathielavia appendiculata</name>
    <dbReference type="NCBI Taxonomy" id="2587402"/>
    <lineage>
        <taxon>Eukaryota</taxon>
        <taxon>Fungi</taxon>
        <taxon>Dikarya</taxon>
        <taxon>Ascomycota</taxon>
        <taxon>Pezizomycotina</taxon>
        <taxon>Sordariomycetes</taxon>
        <taxon>Sordariomycetidae</taxon>
        <taxon>Sordariales</taxon>
        <taxon>Chaetomiaceae</taxon>
        <taxon>Parathielavia</taxon>
    </lineage>
</organism>
<protein>
    <recommendedName>
        <fullName evidence="8">Transcription factor domain-containing protein</fullName>
    </recommendedName>
</protein>
<evidence type="ECO:0008006" key="8">
    <source>
        <dbReference type="Google" id="ProtNLM"/>
    </source>
</evidence>
<keyword evidence="5" id="KW-0539">Nucleus</keyword>
<evidence type="ECO:0000256" key="1">
    <source>
        <dbReference type="ARBA" id="ARBA00022723"/>
    </source>
</evidence>
<dbReference type="RefSeq" id="XP_062649456.1">
    <property type="nucleotide sequence ID" value="XM_062788586.1"/>
</dbReference>
<evidence type="ECO:0000313" key="6">
    <source>
        <dbReference type="EMBL" id="KAK4125685.1"/>
    </source>
</evidence>
<keyword evidence="4" id="KW-0804">Transcription</keyword>
<evidence type="ECO:0000313" key="7">
    <source>
        <dbReference type="Proteomes" id="UP001302602"/>
    </source>
</evidence>
<comment type="caution">
    <text evidence="6">The sequence shown here is derived from an EMBL/GenBank/DDBJ whole genome shotgun (WGS) entry which is preliminary data.</text>
</comment>
<dbReference type="Proteomes" id="UP001302602">
    <property type="component" value="Unassembled WGS sequence"/>
</dbReference>
<keyword evidence="2" id="KW-0862">Zinc</keyword>
<dbReference type="GeneID" id="87825356"/>